<proteinExistence type="predicted"/>
<name>A0A010RKS3_9PEZI</name>
<accession>A0A010RKS3</accession>
<gene>
    <name evidence="2" type="ORF">CFIO01_11957</name>
</gene>
<organism evidence="2 3">
    <name type="scientific">Colletotrichum fioriniae PJ7</name>
    <dbReference type="NCBI Taxonomy" id="1445577"/>
    <lineage>
        <taxon>Eukaryota</taxon>
        <taxon>Fungi</taxon>
        <taxon>Dikarya</taxon>
        <taxon>Ascomycota</taxon>
        <taxon>Pezizomycotina</taxon>
        <taxon>Sordariomycetes</taxon>
        <taxon>Hypocreomycetidae</taxon>
        <taxon>Glomerellales</taxon>
        <taxon>Glomerellaceae</taxon>
        <taxon>Colletotrichum</taxon>
        <taxon>Colletotrichum acutatum species complex</taxon>
    </lineage>
</organism>
<evidence type="ECO:0000256" key="1">
    <source>
        <dbReference type="SAM" id="MobiDB-lite"/>
    </source>
</evidence>
<reference evidence="2 3" key="1">
    <citation type="submission" date="2014-02" db="EMBL/GenBank/DDBJ databases">
        <title>The genome sequence of Colletotrichum fioriniae PJ7.</title>
        <authorList>
            <person name="Baroncelli R."/>
            <person name="Thon M.R."/>
        </authorList>
    </citation>
    <scope>NUCLEOTIDE SEQUENCE [LARGE SCALE GENOMIC DNA]</scope>
    <source>
        <strain evidence="2 3">PJ7</strain>
    </source>
</reference>
<dbReference type="HOGENOM" id="CLU_1107026_0_0_1"/>
<feature type="region of interest" description="Disordered" evidence="1">
    <location>
        <begin position="1"/>
        <end position="34"/>
    </location>
</feature>
<dbReference type="Proteomes" id="UP000020467">
    <property type="component" value="Unassembled WGS sequence"/>
</dbReference>
<dbReference type="AlphaFoldDB" id="A0A010RKS3"/>
<evidence type="ECO:0000313" key="2">
    <source>
        <dbReference type="EMBL" id="EXF78464.1"/>
    </source>
</evidence>
<sequence length="251" mass="27483">MALVTPIRQSANTSTANGKLTRGAQTSGGPAEKDMTTAMCERPGYGLRGEVAKFGQGRRLKLWRLCQFIWSRNLEVRPLQTISSLRPSQAKRLLEYTHHLVYLTGATGPKAIITHPRLEAVEAVEFLYSLAANTHLEGDSGSRKSTVFEAPSQVRFTKRGEQWAYGSSVVHMMESRGHTATRDSGPRSDFDTVGDILSLENETPNPIESLLGFLDLQSSVVIPEEAWVGGQWQCCGFEVTTAVADKVGVSD</sequence>
<dbReference type="EMBL" id="JARH01000642">
    <property type="protein sequence ID" value="EXF78464.1"/>
    <property type="molecule type" value="Genomic_DNA"/>
</dbReference>
<comment type="caution">
    <text evidence="2">The sequence shown here is derived from an EMBL/GenBank/DDBJ whole genome shotgun (WGS) entry which is preliminary data.</text>
</comment>
<feature type="compositionally biased region" description="Polar residues" evidence="1">
    <location>
        <begin position="7"/>
        <end position="28"/>
    </location>
</feature>
<keyword evidence="3" id="KW-1185">Reference proteome</keyword>
<protein>
    <submittedName>
        <fullName evidence="2">Uncharacterized protein</fullName>
    </submittedName>
</protein>
<dbReference type="KEGG" id="cfj:CFIO01_11957"/>
<evidence type="ECO:0000313" key="3">
    <source>
        <dbReference type="Proteomes" id="UP000020467"/>
    </source>
</evidence>